<gene>
    <name evidence="2" type="ORF">POLS_LOCUS6534</name>
</gene>
<dbReference type="EMBL" id="CAJVOS010000038">
    <property type="protein sequence ID" value="CAG8166260.1"/>
    <property type="molecule type" value="Genomic_DNA"/>
</dbReference>
<feature type="region of interest" description="Disordered" evidence="1">
    <location>
        <begin position="628"/>
        <end position="652"/>
    </location>
</feature>
<reference evidence="2" key="1">
    <citation type="submission" date="2021-07" db="EMBL/GenBank/DDBJ databases">
        <authorList>
            <person name="Branca A.L. A."/>
        </authorList>
    </citation>
    <scope>NUCLEOTIDE SEQUENCE</scope>
</reference>
<comment type="caution">
    <text evidence="2">The sequence shown here is derived from an EMBL/GenBank/DDBJ whole genome shotgun (WGS) entry which is preliminary data.</text>
</comment>
<evidence type="ECO:0000313" key="2">
    <source>
        <dbReference type="EMBL" id="CAG8166260.1"/>
    </source>
</evidence>
<name>A0A9W4HUY3_PENOL</name>
<feature type="region of interest" description="Disordered" evidence="1">
    <location>
        <begin position="678"/>
        <end position="713"/>
    </location>
</feature>
<dbReference type="InterPro" id="IPR015915">
    <property type="entry name" value="Kelch-typ_b-propeller"/>
</dbReference>
<dbReference type="Gene3D" id="2.120.10.80">
    <property type="entry name" value="Kelch-type beta propeller"/>
    <property type="match status" value="1"/>
</dbReference>
<keyword evidence="3" id="KW-1185">Reference proteome</keyword>
<dbReference type="Proteomes" id="UP001153618">
    <property type="component" value="Unassembled WGS sequence"/>
</dbReference>
<feature type="compositionally biased region" description="Polar residues" evidence="1">
    <location>
        <begin position="505"/>
        <end position="517"/>
    </location>
</feature>
<protein>
    <recommendedName>
        <fullName evidence="4">Galactose oxidase/kelch, beta-propeller</fullName>
    </recommendedName>
</protein>
<feature type="compositionally biased region" description="Polar residues" evidence="1">
    <location>
        <begin position="485"/>
        <end position="495"/>
    </location>
</feature>
<feature type="compositionally biased region" description="Basic and acidic residues" evidence="1">
    <location>
        <begin position="789"/>
        <end position="803"/>
    </location>
</feature>
<evidence type="ECO:0000256" key="1">
    <source>
        <dbReference type="SAM" id="MobiDB-lite"/>
    </source>
</evidence>
<dbReference type="OrthoDB" id="205993at2759"/>
<sequence>MERNRYPLLSALVALIGSSNAIYSPTSVFLSPQHNDSLAYILRPSATGESEFLSLNLSSTLNTDNLSYTVLSNAPSHGTDSNSTAIPTIDDQGLITLYTGNCHSATDHPALWQFRPDINSSIGNGTWSKFPVNSDGKTAPNFLAAGFSYSSSHAKESSVYAFGGMCPFVNSTDETWIETANYSQTTVVLGQSPYYSNKYTAATTGNRAPPVAEAGMAVVPLQATYSTGSTGKQQDFLFIGGHTRHAFLNMSQLAVFSLPQQSWSFVSASGQSTKTELAIRDWTDVEPRSGHTAILSGDGRKVFVLGGWVGDTSVAADPQFAVLELAEGFGGAAEWTWTTPSSDSLKIADGSGLFGHGAAMLPGDVMMISGGYTIPKKSSKRAVSATSNSQTYLYNVTSDSWVTSYSNPAAASEFASSSDSNSLSTSQKAGLGVGLGIGCPAAMAILLFAWNHYRKRSVKGKRDSQLRELALGAERPHFWGRDDPSQASSMRNSGMSEKRDPPAYTWSSNNSQSARSDWQNRRGSAAERTGLLMDAPSPTRNNPPPANARAYPNRCSEYRRSEATDIHPIDEREEDEAVFRDNLMATIPTASQTAPKTEPEDPFSDTPYATPRSTIFGVGLGPFYTRKKEAGQDASGSSSRSERTTTNLSDRSAFSFASTQSIGQVHQARAVIIERPNSWGSGRHSLENLVAGSTHSDPDGVAPSEDSSDSYSTAQTNISYRQAENDSLLFDPLDHTTPLTSYEPSSPSKLPRQKSRSSSGWVMNTMRRALTMSRRDAQYSSTESSEASGADRRSIALSSDRESPSSSVTPRRTVSASAELFRRKQGAKDWNAKRVSDDVFNTARPTRDDLFRDAPGYLGNDAMTDDEGDVHDWDLEGTAEGRRVQMTFTVPREKLRVVNATAGDMDNISELSASRPGSRRVST</sequence>
<proteinExistence type="predicted"/>
<accession>A0A9W4HUY3</accession>
<organism evidence="2 3">
    <name type="scientific">Penicillium olsonii</name>
    <dbReference type="NCBI Taxonomy" id="99116"/>
    <lineage>
        <taxon>Eukaryota</taxon>
        <taxon>Fungi</taxon>
        <taxon>Dikarya</taxon>
        <taxon>Ascomycota</taxon>
        <taxon>Pezizomycotina</taxon>
        <taxon>Eurotiomycetes</taxon>
        <taxon>Eurotiomycetidae</taxon>
        <taxon>Eurotiales</taxon>
        <taxon>Aspergillaceae</taxon>
        <taxon>Penicillium</taxon>
    </lineage>
</organism>
<feature type="compositionally biased region" description="Polar residues" evidence="1">
    <location>
        <begin position="804"/>
        <end position="816"/>
    </location>
</feature>
<dbReference type="InterPro" id="IPR011043">
    <property type="entry name" value="Gal_Oxase/kelch_b-propeller"/>
</dbReference>
<evidence type="ECO:0008006" key="4">
    <source>
        <dbReference type="Google" id="ProtNLM"/>
    </source>
</evidence>
<feature type="compositionally biased region" description="Polar residues" evidence="1">
    <location>
        <begin position="778"/>
        <end position="787"/>
    </location>
</feature>
<feature type="region of interest" description="Disordered" evidence="1">
    <location>
        <begin position="587"/>
        <end position="610"/>
    </location>
</feature>
<feature type="compositionally biased region" description="Low complexity" evidence="1">
    <location>
        <begin position="635"/>
        <end position="649"/>
    </location>
</feature>
<feature type="region of interest" description="Disordered" evidence="1">
    <location>
        <begin position="730"/>
        <end position="816"/>
    </location>
</feature>
<evidence type="ECO:0000313" key="3">
    <source>
        <dbReference type="Proteomes" id="UP001153618"/>
    </source>
</evidence>
<feature type="compositionally biased region" description="Polar residues" evidence="1">
    <location>
        <begin position="737"/>
        <end position="748"/>
    </location>
</feature>
<feature type="region of interest" description="Disordered" evidence="1">
    <location>
        <begin position="476"/>
        <end position="551"/>
    </location>
</feature>
<dbReference type="AlphaFoldDB" id="A0A9W4HUY3"/>
<dbReference type="SUPFAM" id="SSF50965">
    <property type="entry name" value="Galactose oxidase, central domain"/>
    <property type="match status" value="1"/>
</dbReference>